<sequence length="558" mass="63956">MPSVSANMGCNRSGIITRHVSARSDKEMSTSRVKKCEPGRHLRRSKRLDKSQDKLAFERVVQEQECSQRPQKASHRKRRRPQEVEAPFEPDRADERRKRARTSALAAPIEEDSKPSAANALNDDDDQKPIKYWTEHGRWPEEYFEQSSKMNSILARKRSRTSFSRKNSDAGSVHPNSTTPSDEKQREVKSAPYKDPRYNVWLQTFGSFMEESDMGITKKSQQECSKLLNDETGVPQISLFRDDIFKKTCRKFQDRNESRVIQDITRLIVPSAETLATYGADSLDCLIESVNEGWNDSIPVTKTRPQPDYAVGFRREAFTEERLSKLQPFVGEVTDSRNESYFMATYYMYFPFLTCEVKCDAAALDIADRQNAHSMTIAVRAVVELFRYVSREKELDQEILAFSISHDHRSVRIYGHYAVIEGKGQKYYRHPIHTFDFTALNGRDKWTAYKFTTSVYETWMPNHFKRICSAIDAFPSDVNFDLSQQSELHFTEQSGLLQDFEAYGLVQSSAASGSAQAQADDHSSVADAQKITPKTSMNKVSDRGPFKRPRKDRGRGGR</sequence>
<evidence type="ECO:0000313" key="2">
    <source>
        <dbReference type="Proteomes" id="UP001281147"/>
    </source>
</evidence>
<protein>
    <submittedName>
        <fullName evidence="1">Uncharacterized protein</fullName>
    </submittedName>
</protein>
<accession>A0ACC3MS38</accession>
<keyword evidence="2" id="KW-1185">Reference proteome</keyword>
<organism evidence="1 2">
    <name type="scientific">Vermiconidia calcicola</name>
    <dbReference type="NCBI Taxonomy" id="1690605"/>
    <lineage>
        <taxon>Eukaryota</taxon>
        <taxon>Fungi</taxon>
        <taxon>Dikarya</taxon>
        <taxon>Ascomycota</taxon>
        <taxon>Pezizomycotina</taxon>
        <taxon>Dothideomycetes</taxon>
        <taxon>Dothideomycetidae</taxon>
        <taxon>Mycosphaerellales</taxon>
        <taxon>Extremaceae</taxon>
        <taxon>Vermiconidia</taxon>
    </lineage>
</organism>
<dbReference type="Proteomes" id="UP001281147">
    <property type="component" value="Unassembled WGS sequence"/>
</dbReference>
<proteinExistence type="predicted"/>
<evidence type="ECO:0000313" key="1">
    <source>
        <dbReference type="EMBL" id="KAK3700513.1"/>
    </source>
</evidence>
<reference evidence="1" key="1">
    <citation type="submission" date="2023-07" db="EMBL/GenBank/DDBJ databases">
        <title>Black Yeasts Isolated from many extreme environments.</title>
        <authorList>
            <person name="Coleine C."/>
            <person name="Stajich J.E."/>
            <person name="Selbmann L."/>
        </authorList>
    </citation>
    <scope>NUCLEOTIDE SEQUENCE</scope>
    <source>
        <strain evidence="1">CCFEE 5714</strain>
    </source>
</reference>
<comment type="caution">
    <text evidence="1">The sequence shown here is derived from an EMBL/GenBank/DDBJ whole genome shotgun (WGS) entry which is preliminary data.</text>
</comment>
<name>A0ACC3MS38_9PEZI</name>
<dbReference type="EMBL" id="JAUTXU010000184">
    <property type="protein sequence ID" value="KAK3700513.1"/>
    <property type="molecule type" value="Genomic_DNA"/>
</dbReference>
<gene>
    <name evidence="1" type="ORF">LTR37_015914</name>
</gene>